<sequence length="271" mass="29907">MKKLHLILWLPALIFFSCSPKINPSAGNVSEGTLRVMAYNIHHGNPPSKEGFIDLDAIAAAIKLQSPDLVALQEVDVNTKRSGGINEAVLLAQKLKMNFYFAKAIAHDGGDYGVAILSRFPMSEGKTFMLPKNSDPRAEQRVLATAKIEIAKNTFIRFASTHLDAQKTTENRILQAKEINQLLKDEMLPVVLGGDLNATPDAESIQIFDSLFARTCQTCDFTIPVINPTKTIDHIGYKPAIAFKVLSHQAIPERYASDHLPILSVLQYNPK</sequence>
<accession>A0ABV8NMF5</accession>
<evidence type="ECO:0000313" key="3">
    <source>
        <dbReference type="Proteomes" id="UP001595792"/>
    </source>
</evidence>
<keyword evidence="2" id="KW-0378">Hydrolase</keyword>
<keyword evidence="3" id="KW-1185">Reference proteome</keyword>
<evidence type="ECO:0000313" key="2">
    <source>
        <dbReference type="EMBL" id="MFC4197387.1"/>
    </source>
</evidence>
<dbReference type="InterPro" id="IPR051916">
    <property type="entry name" value="GPI-anchor_lipid_remodeler"/>
</dbReference>
<dbReference type="InterPro" id="IPR005135">
    <property type="entry name" value="Endo/exonuclease/phosphatase"/>
</dbReference>
<dbReference type="Pfam" id="PF03372">
    <property type="entry name" value="Exo_endo_phos"/>
    <property type="match status" value="1"/>
</dbReference>
<organism evidence="2 3">
    <name type="scientific">Pedobacter jamesrossensis</name>
    <dbReference type="NCBI Taxonomy" id="1908238"/>
    <lineage>
        <taxon>Bacteria</taxon>
        <taxon>Pseudomonadati</taxon>
        <taxon>Bacteroidota</taxon>
        <taxon>Sphingobacteriia</taxon>
        <taxon>Sphingobacteriales</taxon>
        <taxon>Sphingobacteriaceae</taxon>
        <taxon>Pedobacter</taxon>
    </lineage>
</organism>
<dbReference type="RefSeq" id="WP_378960863.1">
    <property type="nucleotide sequence ID" value="NZ_JBHRXC010000001.1"/>
</dbReference>
<dbReference type="PROSITE" id="PS51257">
    <property type="entry name" value="PROKAR_LIPOPROTEIN"/>
    <property type="match status" value="1"/>
</dbReference>
<dbReference type="Gene3D" id="3.60.10.10">
    <property type="entry name" value="Endonuclease/exonuclease/phosphatase"/>
    <property type="match status" value="1"/>
</dbReference>
<dbReference type="EMBL" id="JBHSBY010000114">
    <property type="protein sequence ID" value="MFC4197387.1"/>
    <property type="molecule type" value="Genomic_DNA"/>
</dbReference>
<protein>
    <submittedName>
        <fullName evidence="2">Endonuclease/exonuclease/phosphatase family protein</fullName>
    </submittedName>
</protein>
<gene>
    <name evidence="2" type="ORF">ACFOUY_11835</name>
</gene>
<dbReference type="PANTHER" id="PTHR14859">
    <property type="entry name" value="CALCOFLUOR WHITE HYPERSENSITIVE PROTEIN PRECURSOR"/>
    <property type="match status" value="1"/>
</dbReference>
<comment type="caution">
    <text evidence="2">The sequence shown here is derived from an EMBL/GenBank/DDBJ whole genome shotgun (WGS) entry which is preliminary data.</text>
</comment>
<dbReference type="InterPro" id="IPR036691">
    <property type="entry name" value="Endo/exonu/phosph_ase_sf"/>
</dbReference>
<dbReference type="Proteomes" id="UP001595792">
    <property type="component" value="Unassembled WGS sequence"/>
</dbReference>
<keyword evidence="2" id="KW-0540">Nuclease</keyword>
<proteinExistence type="predicted"/>
<reference evidence="3" key="1">
    <citation type="journal article" date="2019" name="Int. J. Syst. Evol. Microbiol.">
        <title>The Global Catalogue of Microorganisms (GCM) 10K type strain sequencing project: providing services to taxonomists for standard genome sequencing and annotation.</title>
        <authorList>
            <consortium name="The Broad Institute Genomics Platform"/>
            <consortium name="The Broad Institute Genome Sequencing Center for Infectious Disease"/>
            <person name="Wu L."/>
            <person name="Ma J."/>
        </authorList>
    </citation>
    <scope>NUCLEOTIDE SEQUENCE [LARGE SCALE GENOMIC DNA]</scope>
    <source>
        <strain evidence="3">CCM 8689</strain>
    </source>
</reference>
<feature type="domain" description="Endonuclease/exonuclease/phosphatase" evidence="1">
    <location>
        <begin position="37"/>
        <end position="259"/>
    </location>
</feature>
<evidence type="ECO:0000259" key="1">
    <source>
        <dbReference type="Pfam" id="PF03372"/>
    </source>
</evidence>
<dbReference type="GO" id="GO:0004519">
    <property type="term" value="F:endonuclease activity"/>
    <property type="evidence" value="ECO:0007669"/>
    <property type="project" value="UniProtKB-KW"/>
</dbReference>
<dbReference type="SUPFAM" id="SSF56219">
    <property type="entry name" value="DNase I-like"/>
    <property type="match status" value="1"/>
</dbReference>
<keyword evidence="2" id="KW-0255">Endonuclease</keyword>
<name>A0ABV8NMF5_9SPHI</name>
<dbReference type="PANTHER" id="PTHR14859:SF15">
    <property type="entry name" value="ENDONUCLEASE_EXONUCLEASE_PHOSPHATASE DOMAIN-CONTAINING PROTEIN"/>
    <property type="match status" value="1"/>
</dbReference>